<evidence type="ECO:0000313" key="1">
    <source>
        <dbReference type="EMBL" id="QNE79074.1"/>
    </source>
</evidence>
<evidence type="ECO:0008006" key="3">
    <source>
        <dbReference type="Google" id="ProtNLM"/>
    </source>
</evidence>
<protein>
    <recommendedName>
        <fullName evidence="3">Thioredoxin domain-containing protein</fullName>
    </recommendedName>
</protein>
<gene>
    <name evidence="1" type="ORF">F0344_04885</name>
</gene>
<dbReference type="AlphaFoldDB" id="A0A7G7BUQ9"/>
<keyword evidence="2" id="KW-1185">Reference proteome</keyword>
<organism evidence="1 2">
    <name type="scientific">Streptomyces finlayi</name>
    <dbReference type="NCBI Taxonomy" id="67296"/>
    <lineage>
        <taxon>Bacteria</taxon>
        <taxon>Bacillati</taxon>
        <taxon>Actinomycetota</taxon>
        <taxon>Actinomycetes</taxon>
        <taxon>Kitasatosporales</taxon>
        <taxon>Streptomycetaceae</taxon>
        <taxon>Streptomyces</taxon>
    </lineage>
</organism>
<dbReference type="Proteomes" id="UP000515307">
    <property type="component" value="Chromosome"/>
</dbReference>
<proteinExistence type="predicted"/>
<name>A0A7G7BUQ9_9ACTN</name>
<sequence length="73" mass="7883">MKSVFEDACWALDVAPEFVDVTSYDSRAGRIDTVPTVYVYDAADPYGEPLAEHRGAFTADDITGLLQRGAALA</sequence>
<evidence type="ECO:0000313" key="2">
    <source>
        <dbReference type="Proteomes" id="UP000515307"/>
    </source>
</evidence>
<dbReference type="KEGG" id="sfiy:F0344_04885"/>
<accession>A0A7G7BUQ9</accession>
<dbReference type="EMBL" id="CP045702">
    <property type="protein sequence ID" value="QNE79074.1"/>
    <property type="molecule type" value="Genomic_DNA"/>
</dbReference>
<reference evidence="2" key="1">
    <citation type="submission" date="2019-10" db="EMBL/GenBank/DDBJ databases">
        <title>Antimicrobial potential of Antarctic Bacteria.</title>
        <authorList>
            <person name="Benaud N."/>
            <person name="Edwards R.J."/>
            <person name="Ferrari B.C."/>
        </authorList>
    </citation>
    <scope>NUCLEOTIDE SEQUENCE [LARGE SCALE GENOMIC DNA]</scope>
    <source>
        <strain evidence="2">NBSH44</strain>
    </source>
</reference>